<dbReference type="GeneID" id="17291133"/>
<dbReference type="HOGENOM" id="CLU_1457100_0_0_1"/>
<dbReference type="AlphaFoldDB" id="L1IDS4"/>
<keyword evidence="1" id="KW-0472">Membrane</keyword>
<gene>
    <name evidence="2" type="ORF">GUITHDRAFT_155746</name>
</gene>
<keyword evidence="4" id="KW-1185">Reference proteome</keyword>
<evidence type="ECO:0000313" key="2">
    <source>
        <dbReference type="EMBL" id="EKX34411.1"/>
    </source>
</evidence>
<dbReference type="EMBL" id="JH993110">
    <property type="protein sequence ID" value="EKX34411.1"/>
    <property type="molecule type" value="Genomic_DNA"/>
</dbReference>
<proteinExistence type="predicted"/>
<dbReference type="Proteomes" id="UP000011087">
    <property type="component" value="Unassembled WGS sequence"/>
</dbReference>
<accession>L1IDS4</accession>
<sequence length="186" mass="20084">MSDTFFSSNSDQIKQALAEGLRLNVADVNSPTVIGYVQRRSNQSLSFSADLKVDNPLGFVESVQANASQTLTRLNVAFSQRSIPDATSFSISLIPPPALSSGAIAGIAIGSVGAGLVLVAIGWMVYKERKRRNVEKRYAISEPPAQQAAPLPVQESPVSADGFSVSSQFVVEPTFQNQGFHYYRWS</sequence>
<organism evidence="2">
    <name type="scientific">Guillardia theta (strain CCMP2712)</name>
    <name type="common">Cryptophyte</name>
    <dbReference type="NCBI Taxonomy" id="905079"/>
    <lineage>
        <taxon>Eukaryota</taxon>
        <taxon>Cryptophyceae</taxon>
        <taxon>Pyrenomonadales</taxon>
        <taxon>Geminigeraceae</taxon>
        <taxon>Guillardia</taxon>
    </lineage>
</organism>
<reference evidence="3" key="3">
    <citation type="submission" date="2015-06" db="UniProtKB">
        <authorList>
            <consortium name="EnsemblProtists"/>
        </authorList>
    </citation>
    <scope>IDENTIFICATION</scope>
</reference>
<dbReference type="RefSeq" id="XP_005821391.1">
    <property type="nucleotide sequence ID" value="XM_005821334.1"/>
</dbReference>
<reference evidence="2 4" key="1">
    <citation type="journal article" date="2012" name="Nature">
        <title>Algal genomes reveal evolutionary mosaicism and the fate of nucleomorphs.</title>
        <authorList>
            <consortium name="DOE Joint Genome Institute"/>
            <person name="Curtis B.A."/>
            <person name="Tanifuji G."/>
            <person name="Burki F."/>
            <person name="Gruber A."/>
            <person name="Irimia M."/>
            <person name="Maruyama S."/>
            <person name="Arias M.C."/>
            <person name="Ball S.G."/>
            <person name="Gile G.H."/>
            <person name="Hirakawa Y."/>
            <person name="Hopkins J.F."/>
            <person name="Kuo A."/>
            <person name="Rensing S.A."/>
            <person name="Schmutz J."/>
            <person name="Symeonidi A."/>
            <person name="Elias M."/>
            <person name="Eveleigh R.J."/>
            <person name="Herman E.K."/>
            <person name="Klute M.J."/>
            <person name="Nakayama T."/>
            <person name="Obornik M."/>
            <person name="Reyes-Prieto A."/>
            <person name="Armbrust E.V."/>
            <person name="Aves S.J."/>
            <person name="Beiko R.G."/>
            <person name="Coutinho P."/>
            <person name="Dacks J.B."/>
            <person name="Durnford D.G."/>
            <person name="Fast N.M."/>
            <person name="Green B.R."/>
            <person name="Grisdale C.J."/>
            <person name="Hempel F."/>
            <person name="Henrissat B."/>
            <person name="Hoppner M.P."/>
            <person name="Ishida K."/>
            <person name="Kim E."/>
            <person name="Koreny L."/>
            <person name="Kroth P.G."/>
            <person name="Liu Y."/>
            <person name="Malik S.B."/>
            <person name="Maier U.G."/>
            <person name="McRose D."/>
            <person name="Mock T."/>
            <person name="Neilson J.A."/>
            <person name="Onodera N.T."/>
            <person name="Poole A.M."/>
            <person name="Pritham E.J."/>
            <person name="Richards T.A."/>
            <person name="Rocap G."/>
            <person name="Roy S.W."/>
            <person name="Sarai C."/>
            <person name="Schaack S."/>
            <person name="Shirato S."/>
            <person name="Slamovits C.H."/>
            <person name="Spencer D.F."/>
            <person name="Suzuki S."/>
            <person name="Worden A.Z."/>
            <person name="Zauner S."/>
            <person name="Barry K."/>
            <person name="Bell C."/>
            <person name="Bharti A.K."/>
            <person name="Crow J.A."/>
            <person name="Grimwood J."/>
            <person name="Kramer R."/>
            <person name="Lindquist E."/>
            <person name="Lucas S."/>
            <person name="Salamov A."/>
            <person name="McFadden G.I."/>
            <person name="Lane C.E."/>
            <person name="Keeling P.J."/>
            <person name="Gray M.W."/>
            <person name="Grigoriev I.V."/>
            <person name="Archibald J.M."/>
        </authorList>
    </citation>
    <scope>NUCLEOTIDE SEQUENCE</scope>
    <source>
        <strain evidence="2 4">CCMP2712</strain>
    </source>
</reference>
<dbReference type="PaxDb" id="55529-EKX34411"/>
<name>L1IDS4_GUITC</name>
<keyword evidence="1" id="KW-0812">Transmembrane</keyword>
<reference evidence="4" key="2">
    <citation type="submission" date="2012-11" db="EMBL/GenBank/DDBJ databases">
        <authorList>
            <person name="Kuo A."/>
            <person name="Curtis B.A."/>
            <person name="Tanifuji G."/>
            <person name="Burki F."/>
            <person name="Gruber A."/>
            <person name="Irimia M."/>
            <person name="Maruyama S."/>
            <person name="Arias M.C."/>
            <person name="Ball S.G."/>
            <person name="Gile G.H."/>
            <person name="Hirakawa Y."/>
            <person name="Hopkins J.F."/>
            <person name="Rensing S.A."/>
            <person name="Schmutz J."/>
            <person name="Symeonidi A."/>
            <person name="Elias M."/>
            <person name="Eveleigh R.J."/>
            <person name="Herman E.K."/>
            <person name="Klute M.J."/>
            <person name="Nakayama T."/>
            <person name="Obornik M."/>
            <person name="Reyes-Prieto A."/>
            <person name="Armbrust E.V."/>
            <person name="Aves S.J."/>
            <person name="Beiko R.G."/>
            <person name="Coutinho P."/>
            <person name="Dacks J.B."/>
            <person name="Durnford D.G."/>
            <person name="Fast N.M."/>
            <person name="Green B.R."/>
            <person name="Grisdale C."/>
            <person name="Hempe F."/>
            <person name="Henrissat B."/>
            <person name="Hoppner M.P."/>
            <person name="Ishida K.-I."/>
            <person name="Kim E."/>
            <person name="Koreny L."/>
            <person name="Kroth P.G."/>
            <person name="Liu Y."/>
            <person name="Malik S.-B."/>
            <person name="Maier U.G."/>
            <person name="McRose D."/>
            <person name="Mock T."/>
            <person name="Neilson J.A."/>
            <person name="Onodera N.T."/>
            <person name="Poole A.M."/>
            <person name="Pritham E.J."/>
            <person name="Richards T.A."/>
            <person name="Rocap G."/>
            <person name="Roy S.W."/>
            <person name="Sarai C."/>
            <person name="Schaack S."/>
            <person name="Shirato S."/>
            <person name="Slamovits C.H."/>
            <person name="Spencer D.F."/>
            <person name="Suzuki S."/>
            <person name="Worden A.Z."/>
            <person name="Zauner S."/>
            <person name="Barry K."/>
            <person name="Bell C."/>
            <person name="Bharti A.K."/>
            <person name="Crow J.A."/>
            <person name="Grimwood J."/>
            <person name="Kramer R."/>
            <person name="Lindquist E."/>
            <person name="Lucas S."/>
            <person name="Salamov A."/>
            <person name="McFadden G.I."/>
            <person name="Lane C.E."/>
            <person name="Keeling P.J."/>
            <person name="Gray M.W."/>
            <person name="Grigoriev I.V."/>
            <person name="Archibald J.M."/>
        </authorList>
    </citation>
    <scope>NUCLEOTIDE SEQUENCE</scope>
    <source>
        <strain evidence="4">CCMP2712</strain>
    </source>
</reference>
<evidence type="ECO:0000256" key="1">
    <source>
        <dbReference type="SAM" id="Phobius"/>
    </source>
</evidence>
<evidence type="ECO:0000313" key="3">
    <source>
        <dbReference type="EnsemblProtists" id="EKX34411"/>
    </source>
</evidence>
<protein>
    <submittedName>
        <fullName evidence="2 3">Uncharacterized protein</fullName>
    </submittedName>
</protein>
<evidence type="ECO:0000313" key="4">
    <source>
        <dbReference type="Proteomes" id="UP000011087"/>
    </source>
</evidence>
<keyword evidence="1" id="KW-1133">Transmembrane helix</keyword>
<dbReference type="EnsemblProtists" id="EKX34411">
    <property type="protein sequence ID" value="EKX34411"/>
    <property type="gene ID" value="GUITHDRAFT_155746"/>
</dbReference>
<dbReference type="KEGG" id="gtt:GUITHDRAFT_155746"/>
<feature type="transmembrane region" description="Helical" evidence="1">
    <location>
        <begin position="103"/>
        <end position="126"/>
    </location>
</feature>